<keyword evidence="4" id="KW-1185">Reference proteome</keyword>
<dbReference type="AlphaFoldDB" id="A0A1H4JGE3"/>
<dbReference type="PANTHER" id="PTHR48079">
    <property type="entry name" value="PROTEIN YEEZ"/>
    <property type="match status" value="1"/>
</dbReference>
<accession>A0A1H4JGE3</accession>
<dbReference type="Gene3D" id="3.40.50.720">
    <property type="entry name" value="NAD(P)-binding Rossmann-like Domain"/>
    <property type="match status" value="1"/>
</dbReference>
<gene>
    <name evidence="3" type="ORF">SAMN04489745_0171</name>
</gene>
<dbReference type="InterPro" id="IPR000073">
    <property type="entry name" value="AB_hydrolase_1"/>
</dbReference>
<dbReference type="Proteomes" id="UP000182652">
    <property type="component" value="Unassembled WGS sequence"/>
</dbReference>
<evidence type="ECO:0000259" key="2">
    <source>
        <dbReference type="Pfam" id="PF07993"/>
    </source>
</evidence>
<dbReference type="SUPFAM" id="SSF53474">
    <property type="entry name" value="alpha/beta-Hydrolases"/>
    <property type="match status" value="1"/>
</dbReference>
<organism evidence="3 4">
    <name type="scientific">Arthrobacter woluwensis</name>
    <dbReference type="NCBI Taxonomy" id="156980"/>
    <lineage>
        <taxon>Bacteria</taxon>
        <taxon>Bacillati</taxon>
        <taxon>Actinomycetota</taxon>
        <taxon>Actinomycetes</taxon>
        <taxon>Micrococcales</taxon>
        <taxon>Micrococcaceae</taxon>
        <taxon>Arthrobacter</taxon>
    </lineage>
</organism>
<protein>
    <submittedName>
        <fullName evidence="3">Nucleoside-diphosphate-sugar epimerase</fullName>
    </submittedName>
</protein>
<dbReference type="STRING" id="156980.SAMN04489745_0171"/>
<dbReference type="Gene3D" id="3.40.50.1820">
    <property type="entry name" value="alpha/beta hydrolase"/>
    <property type="match status" value="1"/>
</dbReference>
<dbReference type="InterPro" id="IPR051783">
    <property type="entry name" value="NAD(P)-dependent_oxidoreduct"/>
</dbReference>
<feature type="domain" description="Thioester reductase (TE)" evidence="2">
    <location>
        <begin position="14"/>
        <end position="239"/>
    </location>
</feature>
<dbReference type="Pfam" id="PF07993">
    <property type="entry name" value="NAD_binding_4"/>
    <property type="match status" value="1"/>
</dbReference>
<dbReference type="InterPro" id="IPR013120">
    <property type="entry name" value="FAR_NAD-bd"/>
</dbReference>
<proteinExistence type="predicted"/>
<name>A0A1H4JGE3_9MICC</name>
<evidence type="ECO:0000313" key="3">
    <source>
        <dbReference type="EMBL" id="SEB45429.1"/>
    </source>
</evidence>
<dbReference type="InterPro" id="IPR036291">
    <property type="entry name" value="NAD(P)-bd_dom_sf"/>
</dbReference>
<reference evidence="3 4" key="1">
    <citation type="submission" date="2016-10" db="EMBL/GenBank/DDBJ databases">
        <authorList>
            <person name="de Groot N.N."/>
        </authorList>
    </citation>
    <scope>NUCLEOTIDE SEQUENCE [LARGE SCALE GENOMIC DNA]</scope>
    <source>
        <strain evidence="3 4">DSM 10495</strain>
    </source>
</reference>
<sequence>MTSHGASRQALVFGASGLIGRHLVLTLAQAGANVTAAVRSEASAERVRRWLADHGLTRQVGTVIADFDAPGIIAGGPAALPHITEIHCCAGAFRFGMSAEEARSANVGIAEKVVDFAADLPKLQRLVYISGYRVGGQDPTAVPWSEEHRAAVYKELGGYEASKVESDAVFQARAIERRVPWTIINPATVIGDSSTGETEQYIGMTKTIEQIWDGTAAALPAGDSTFLPVLTVDYMASFMAAAAVDPEAVDRAFWVLDDATPPLRELLTRAGNRLGAKVPRLQVPVGVIKRLPAWVTKADPETLGFLSSDRYPTGPAVELAARHGIPMPDVLLSIDRWVDYLAAHRFGAAKGGDRRFVDVAGVRTFELGDPEASRVILPGLPVNADTWAGVAAGSGARAVDLPGLGLSGGTGVQDWDEWLPALLRGDDVDLVGHSIGAGAAVIAAARFPERVRSLTLVAPFFLQASGGLPAILRPFVSAYLRRTDAVKLSRRLTGADASAAALESSVSDLKRGAAPRVASQLVRVGSKRWPAELRDALGRYTGPVRIVTGSEDPLAPERVEELEARGNVELVTIQGAGHHPQLTHADVLNGLLRSAVARGTRV</sequence>
<dbReference type="Pfam" id="PF00561">
    <property type="entry name" value="Abhydrolase_1"/>
    <property type="match status" value="1"/>
</dbReference>
<evidence type="ECO:0000313" key="4">
    <source>
        <dbReference type="Proteomes" id="UP000182652"/>
    </source>
</evidence>
<feature type="domain" description="AB hydrolase-1" evidence="1">
    <location>
        <begin position="375"/>
        <end position="585"/>
    </location>
</feature>
<dbReference type="GO" id="GO:0004029">
    <property type="term" value="F:aldehyde dehydrogenase (NAD+) activity"/>
    <property type="evidence" value="ECO:0007669"/>
    <property type="project" value="TreeGrafter"/>
</dbReference>
<dbReference type="EMBL" id="FNSN01000003">
    <property type="protein sequence ID" value="SEB45429.1"/>
    <property type="molecule type" value="Genomic_DNA"/>
</dbReference>
<evidence type="ECO:0000259" key="1">
    <source>
        <dbReference type="Pfam" id="PF00561"/>
    </source>
</evidence>
<dbReference type="PANTHER" id="PTHR48079:SF6">
    <property type="entry name" value="NAD(P)-BINDING DOMAIN-CONTAINING PROTEIN-RELATED"/>
    <property type="match status" value="1"/>
</dbReference>
<dbReference type="InterPro" id="IPR029058">
    <property type="entry name" value="AB_hydrolase_fold"/>
</dbReference>
<dbReference type="GO" id="GO:0005737">
    <property type="term" value="C:cytoplasm"/>
    <property type="evidence" value="ECO:0007669"/>
    <property type="project" value="TreeGrafter"/>
</dbReference>
<dbReference type="RefSeq" id="WP_066217034.1">
    <property type="nucleotide sequence ID" value="NZ_FNSN01000003.1"/>
</dbReference>
<dbReference type="SUPFAM" id="SSF51735">
    <property type="entry name" value="NAD(P)-binding Rossmann-fold domains"/>
    <property type="match status" value="1"/>
</dbReference>